<sequence>MSVPSLSSSAASSGSTPISYPNQGLIVAGTGLSSGIDYTTLLNAIDKSLSEPITLMKDQESPLNNELSAWSTIGSAVSNLNSAAAALGQTSLFNTYSATSSDSSVATATASSSAIPGTYSLSVSALATQDVMASQGVAATSTAVSSSGATGTYDITVNGKTTDVALNSSTGYTLADLSQAINNSGAGVSASIINNGSSTDPYQLVLTSNNTGTNNDISVTDPTLATSSTATALTFSTTQAAQNAALTYGGISITSQSNTVNDVIPGVTLNLASTGSATITVGLDTNAIDSAVNNFVSSYNKLLSDASAQQTYNKSTKSTGPLGGNPALASLVNSLYSFMGSEAPGMTGSSGLPSTYGITENADGSGQLQLNATTLNSMLTSNPQQVQQFFSALANGSPTADGVSEKGGMTNFLNSYTNPANGVIYFEQQQINSQLKNMNKQIASQTAMVQQQMGMYVKQFAALEQYVGEMKTTSAALASQIGQMPSTTTGG</sequence>
<comment type="subcellular location">
    <subcellularLocation>
        <location evidence="5">Secreted</location>
    </subcellularLocation>
    <subcellularLocation>
        <location evidence="5">Bacterial flagellum</location>
    </subcellularLocation>
</comment>
<feature type="domain" description="Flagellar hook-associated protein 2 C-terminal" evidence="7">
    <location>
        <begin position="241"/>
        <end position="471"/>
    </location>
</feature>
<dbReference type="PANTHER" id="PTHR30288">
    <property type="entry name" value="FLAGELLAR CAP/ASSEMBLY PROTEIN FLID"/>
    <property type="match status" value="1"/>
</dbReference>
<comment type="caution">
    <text evidence="8">The sequence shown here is derived from an EMBL/GenBank/DDBJ whole genome shotgun (WGS) entry which is preliminary data.</text>
</comment>
<keyword evidence="3" id="KW-0175">Coiled coil</keyword>
<dbReference type="InterPro" id="IPR040026">
    <property type="entry name" value="FliD"/>
</dbReference>
<protein>
    <recommendedName>
        <fullName evidence="5">Flagellar hook-associated protein 2</fullName>
        <shortName evidence="5">HAP2</shortName>
    </recommendedName>
    <alternativeName>
        <fullName evidence="5">Flagellar cap protein</fullName>
    </alternativeName>
</protein>
<dbReference type="GO" id="GO:0071973">
    <property type="term" value="P:bacterial-type flagellum-dependent cell motility"/>
    <property type="evidence" value="ECO:0007669"/>
    <property type="project" value="TreeGrafter"/>
</dbReference>
<dbReference type="AlphaFoldDB" id="A0A519BFE9"/>
<dbReference type="GO" id="GO:0005576">
    <property type="term" value="C:extracellular region"/>
    <property type="evidence" value="ECO:0007669"/>
    <property type="project" value="UniProtKB-SubCell"/>
</dbReference>
<dbReference type="GO" id="GO:0009424">
    <property type="term" value="C:bacterial-type flagellum hook"/>
    <property type="evidence" value="ECO:0007669"/>
    <property type="project" value="UniProtKB-UniRule"/>
</dbReference>
<evidence type="ECO:0000313" key="9">
    <source>
        <dbReference type="Proteomes" id="UP000316562"/>
    </source>
</evidence>
<evidence type="ECO:0000256" key="2">
    <source>
        <dbReference type="ARBA" id="ARBA00011255"/>
    </source>
</evidence>
<dbReference type="Proteomes" id="UP000316562">
    <property type="component" value="Unassembled WGS sequence"/>
</dbReference>
<name>A0A519BFE9_ACIG2</name>
<evidence type="ECO:0000256" key="3">
    <source>
        <dbReference type="ARBA" id="ARBA00023054"/>
    </source>
</evidence>
<feature type="domain" description="Flagellar hook-associated protein 2 N-terminal" evidence="6">
    <location>
        <begin position="34"/>
        <end position="130"/>
    </location>
</feature>
<keyword evidence="5" id="KW-0964">Secreted</keyword>
<gene>
    <name evidence="8" type="ORF">EVJ46_07240</name>
</gene>
<dbReference type="PANTHER" id="PTHR30288:SF0">
    <property type="entry name" value="FLAGELLAR HOOK-ASSOCIATED PROTEIN 2"/>
    <property type="match status" value="1"/>
</dbReference>
<evidence type="ECO:0000259" key="7">
    <source>
        <dbReference type="Pfam" id="PF07195"/>
    </source>
</evidence>
<comment type="subunit">
    <text evidence="2 5">Homopentamer.</text>
</comment>
<dbReference type="InterPro" id="IPR010809">
    <property type="entry name" value="FliD_C"/>
</dbReference>
<dbReference type="EMBL" id="SGBC01000003">
    <property type="protein sequence ID" value="RZD15984.1"/>
    <property type="molecule type" value="Genomic_DNA"/>
</dbReference>
<dbReference type="Pfam" id="PF02465">
    <property type="entry name" value="FliD_N"/>
    <property type="match status" value="1"/>
</dbReference>
<accession>A0A519BFE9</accession>
<evidence type="ECO:0000259" key="6">
    <source>
        <dbReference type="Pfam" id="PF02465"/>
    </source>
</evidence>
<comment type="similarity">
    <text evidence="1 5">Belongs to the FliD family.</text>
</comment>
<evidence type="ECO:0000256" key="5">
    <source>
        <dbReference type="RuleBase" id="RU362066"/>
    </source>
</evidence>
<dbReference type="GO" id="GO:0007155">
    <property type="term" value="P:cell adhesion"/>
    <property type="evidence" value="ECO:0007669"/>
    <property type="project" value="InterPro"/>
</dbReference>
<dbReference type="InterPro" id="IPR010810">
    <property type="entry name" value="Flagellin_hook_IN_motif"/>
</dbReference>
<evidence type="ECO:0000256" key="1">
    <source>
        <dbReference type="ARBA" id="ARBA00009764"/>
    </source>
</evidence>
<organism evidence="8 9">
    <name type="scientific">Acididesulfobacter guangdongensis</name>
    <dbReference type="NCBI Taxonomy" id="2597225"/>
    <lineage>
        <taxon>Bacteria</taxon>
        <taxon>Deltaproteobacteria</taxon>
        <taxon>Candidatus Acidulodesulfobacterales</taxon>
        <taxon>Candidatus Acididesulfobacter</taxon>
    </lineage>
</organism>
<reference evidence="8 9" key="1">
    <citation type="journal article" date="2019" name="ISME J.">
        <title>Insights into ecological role of a new deltaproteobacterial order Candidatus Acidulodesulfobacterales by metagenomics and metatranscriptomics.</title>
        <authorList>
            <person name="Tan S."/>
            <person name="Liu J."/>
            <person name="Fang Y."/>
            <person name="Hedlund B.P."/>
            <person name="Lian Z.H."/>
            <person name="Huang L.Y."/>
            <person name="Li J.T."/>
            <person name="Huang L.N."/>
            <person name="Li W.J."/>
            <person name="Jiang H.C."/>
            <person name="Dong H.L."/>
            <person name="Shu W.S."/>
        </authorList>
    </citation>
    <scope>NUCLEOTIDE SEQUENCE [LARGE SCALE GENOMIC DNA]</scope>
    <source>
        <strain evidence="8">AP2</strain>
    </source>
</reference>
<dbReference type="Pfam" id="PF07196">
    <property type="entry name" value="Flagellin_IN"/>
    <property type="match status" value="1"/>
</dbReference>
<comment type="function">
    <text evidence="5">Required for morphogenesis and for the elongation of the flagellar filament by facilitating polymerization of the flagellin monomers at the tip of growing filament. Forms a capping structure, which prevents flagellin subunits (transported through the central channel of the flagellum) from leaking out without polymerization at the distal end.</text>
</comment>
<dbReference type="GO" id="GO:0009421">
    <property type="term" value="C:bacterial-type flagellum filament cap"/>
    <property type="evidence" value="ECO:0007669"/>
    <property type="project" value="InterPro"/>
</dbReference>
<evidence type="ECO:0000313" key="8">
    <source>
        <dbReference type="EMBL" id="RZD15984.1"/>
    </source>
</evidence>
<keyword evidence="4 5" id="KW-0975">Bacterial flagellum</keyword>
<evidence type="ECO:0000256" key="4">
    <source>
        <dbReference type="ARBA" id="ARBA00023143"/>
    </source>
</evidence>
<proteinExistence type="inferred from homology"/>
<dbReference type="InterPro" id="IPR003481">
    <property type="entry name" value="FliD_N"/>
</dbReference>
<dbReference type="Pfam" id="PF07195">
    <property type="entry name" value="FliD_C"/>
    <property type="match status" value="1"/>
</dbReference>